<sequence>MSVMRDVRPCPTPNVPSVYLDGDKRPGLIPCFECFIHFRGVSGAAVTARVPDRLFVPCPCHCLVSRPQAADDTLACLDTDCWVNHEMKLGKTMGYF</sequence>
<evidence type="ECO:0000313" key="1">
    <source>
        <dbReference type="EMBL" id="GFR76180.1"/>
    </source>
</evidence>
<name>A0AAV4FTZ0_9GAST</name>
<comment type="caution">
    <text evidence="1">The sequence shown here is derived from an EMBL/GenBank/DDBJ whole genome shotgun (WGS) entry which is preliminary data.</text>
</comment>
<evidence type="ECO:0000313" key="2">
    <source>
        <dbReference type="Proteomes" id="UP000762676"/>
    </source>
</evidence>
<gene>
    <name evidence="1" type="ORF">ElyMa_002206000</name>
</gene>
<reference evidence="1 2" key="1">
    <citation type="journal article" date="2021" name="Elife">
        <title>Chloroplast acquisition without the gene transfer in kleptoplastic sea slugs, Plakobranchus ocellatus.</title>
        <authorList>
            <person name="Maeda T."/>
            <person name="Takahashi S."/>
            <person name="Yoshida T."/>
            <person name="Shimamura S."/>
            <person name="Takaki Y."/>
            <person name="Nagai Y."/>
            <person name="Toyoda A."/>
            <person name="Suzuki Y."/>
            <person name="Arimoto A."/>
            <person name="Ishii H."/>
            <person name="Satoh N."/>
            <person name="Nishiyama T."/>
            <person name="Hasebe M."/>
            <person name="Maruyama T."/>
            <person name="Minagawa J."/>
            <person name="Obokata J."/>
            <person name="Shigenobu S."/>
        </authorList>
    </citation>
    <scope>NUCLEOTIDE SEQUENCE [LARGE SCALE GENOMIC DNA]</scope>
</reference>
<keyword evidence="2" id="KW-1185">Reference proteome</keyword>
<dbReference type="Proteomes" id="UP000762676">
    <property type="component" value="Unassembled WGS sequence"/>
</dbReference>
<dbReference type="AlphaFoldDB" id="A0AAV4FTZ0"/>
<protein>
    <submittedName>
        <fullName evidence="1">Uncharacterized protein</fullName>
    </submittedName>
</protein>
<proteinExistence type="predicted"/>
<accession>A0AAV4FTZ0</accession>
<organism evidence="1 2">
    <name type="scientific">Elysia marginata</name>
    <dbReference type="NCBI Taxonomy" id="1093978"/>
    <lineage>
        <taxon>Eukaryota</taxon>
        <taxon>Metazoa</taxon>
        <taxon>Spiralia</taxon>
        <taxon>Lophotrochozoa</taxon>
        <taxon>Mollusca</taxon>
        <taxon>Gastropoda</taxon>
        <taxon>Heterobranchia</taxon>
        <taxon>Euthyneura</taxon>
        <taxon>Panpulmonata</taxon>
        <taxon>Sacoglossa</taxon>
        <taxon>Placobranchoidea</taxon>
        <taxon>Plakobranchidae</taxon>
        <taxon>Elysia</taxon>
    </lineage>
</organism>
<dbReference type="EMBL" id="BMAT01004581">
    <property type="protein sequence ID" value="GFR76180.1"/>
    <property type="molecule type" value="Genomic_DNA"/>
</dbReference>